<keyword evidence="2" id="KW-1185">Reference proteome</keyword>
<evidence type="ECO:0000313" key="2">
    <source>
        <dbReference type="Proteomes" id="UP000501690"/>
    </source>
</evidence>
<name>A0A4D6LLF6_VIGUN</name>
<dbReference type="AlphaFoldDB" id="A0A4D6LLF6"/>
<gene>
    <name evidence="1" type="ORF">DEO72_LG4g555</name>
</gene>
<accession>A0A4D6LLF6</accession>
<reference evidence="1 2" key="1">
    <citation type="submission" date="2019-04" db="EMBL/GenBank/DDBJ databases">
        <title>An improved genome assembly and genetic linkage map for asparagus bean, Vigna unguiculata ssp. sesquipedialis.</title>
        <authorList>
            <person name="Xia Q."/>
            <person name="Zhang R."/>
            <person name="Dong Y."/>
        </authorList>
    </citation>
    <scope>NUCLEOTIDE SEQUENCE [LARGE SCALE GENOMIC DNA]</scope>
    <source>
        <tissue evidence="1">Leaf</tissue>
    </source>
</reference>
<evidence type="ECO:0000313" key="1">
    <source>
        <dbReference type="EMBL" id="QCD89609.1"/>
    </source>
</evidence>
<protein>
    <submittedName>
        <fullName evidence="1">Uncharacterized protein</fullName>
    </submittedName>
</protein>
<dbReference type="Proteomes" id="UP000501690">
    <property type="component" value="Linkage Group LG4"/>
</dbReference>
<organism evidence="1 2">
    <name type="scientific">Vigna unguiculata</name>
    <name type="common">Cowpea</name>
    <dbReference type="NCBI Taxonomy" id="3917"/>
    <lineage>
        <taxon>Eukaryota</taxon>
        <taxon>Viridiplantae</taxon>
        <taxon>Streptophyta</taxon>
        <taxon>Embryophyta</taxon>
        <taxon>Tracheophyta</taxon>
        <taxon>Spermatophyta</taxon>
        <taxon>Magnoliopsida</taxon>
        <taxon>eudicotyledons</taxon>
        <taxon>Gunneridae</taxon>
        <taxon>Pentapetalae</taxon>
        <taxon>rosids</taxon>
        <taxon>fabids</taxon>
        <taxon>Fabales</taxon>
        <taxon>Fabaceae</taxon>
        <taxon>Papilionoideae</taxon>
        <taxon>50 kb inversion clade</taxon>
        <taxon>NPAAA clade</taxon>
        <taxon>indigoferoid/millettioid clade</taxon>
        <taxon>Phaseoleae</taxon>
        <taxon>Vigna</taxon>
    </lineage>
</organism>
<proteinExistence type="predicted"/>
<dbReference type="EMBL" id="CP039348">
    <property type="protein sequence ID" value="QCD89609.1"/>
    <property type="molecule type" value="Genomic_DNA"/>
</dbReference>
<sequence>MEQAKSSNFYIPPSTFVCFFVILEWNFLQHYVLGLPEGNFVPFILKMRIYQLNLSTMCESGGLHTSYPREAKRRLSVRYSSKIPQGGPLQLEPGGGYFAVLMN</sequence>